<dbReference type="EMBL" id="KE148146">
    <property type="protein sequence ID" value="EPE10268.1"/>
    <property type="molecule type" value="Genomic_DNA"/>
</dbReference>
<proteinExistence type="predicted"/>
<dbReference type="PANTHER" id="PTHR12751">
    <property type="entry name" value="PHOSPHATASE AND ACTIN REGULATOR PHACTR"/>
    <property type="match status" value="1"/>
</dbReference>
<dbReference type="Proteomes" id="UP000016923">
    <property type="component" value="Unassembled WGS sequence"/>
</dbReference>
<feature type="region of interest" description="Disordered" evidence="1">
    <location>
        <begin position="411"/>
        <end position="430"/>
    </location>
</feature>
<keyword evidence="3" id="KW-1185">Reference proteome</keyword>
<feature type="compositionally biased region" description="Polar residues" evidence="1">
    <location>
        <begin position="132"/>
        <end position="142"/>
    </location>
</feature>
<dbReference type="GO" id="GO:0003779">
    <property type="term" value="F:actin binding"/>
    <property type="evidence" value="ECO:0007669"/>
    <property type="project" value="TreeGrafter"/>
</dbReference>
<feature type="compositionally biased region" description="Polar residues" evidence="1">
    <location>
        <begin position="321"/>
        <end position="344"/>
    </location>
</feature>
<feature type="region of interest" description="Disordered" evidence="1">
    <location>
        <begin position="574"/>
        <end position="599"/>
    </location>
</feature>
<feature type="compositionally biased region" description="Basic and acidic residues" evidence="1">
    <location>
        <begin position="303"/>
        <end position="312"/>
    </location>
</feature>
<evidence type="ECO:0000256" key="1">
    <source>
        <dbReference type="SAM" id="MobiDB-lite"/>
    </source>
</evidence>
<feature type="compositionally biased region" description="Polar residues" evidence="1">
    <location>
        <begin position="614"/>
        <end position="623"/>
    </location>
</feature>
<dbReference type="OMA" id="EINNFKM"/>
<dbReference type="PANTHER" id="PTHR12751:SF18">
    <property type="entry name" value="PHOSPHATASE AND ACTIN REGULATOR 1"/>
    <property type="match status" value="1"/>
</dbReference>
<dbReference type="GO" id="GO:0030036">
    <property type="term" value="P:actin cytoskeleton organization"/>
    <property type="evidence" value="ECO:0007669"/>
    <property type="project" value="TreeGrafter"/>
</dbReference>
<feature type="compositionally biased region" description="Polar residues" evidence="1">
    <location>
        <begin position="264"/>
        <end position="295"/>
    </location>
</feature>
<dbReference type="OrthoDB" id="5563016at2759"/>
<reference evidence="2 3" key="1">
    <citation type="journal article" date="2013" name="BMC Genomics">
        <title>The genome and transcriptome of the pine saprophyte Ophiostoma piceae, and a comparison with the bark beetle-associated pine pathogen Grosmannia clavigera.</title>
        <authorList>
            <person name="Haridas S."/>
            <person name="Wang Y."/>
            <person name="Lim L."/>
            <person name="Massoumi Alamouti S."/>
            <person name="Jackman S."/>
            <person name="Docking R."/>
            <person name="Robertson G."/>
            <person name="Birol I."/>
            <person name="Bohlmann J."/>
            <person name="Breuil C."/>
        </authorList>
    </citation>
    <scope>NUCLEOTIDE SEQUENCE [LARGE SCALE GENOMIC DNA]</scope>
    <source>
        <strain evidence="2 3">UAMH 11346</strain>
    </source>
</reference>
<protein>
    <submittedName>
        <fullName evidence="2">Dihydroflavonal-4-reductase protein</fullName>
    </submittedName>
</protein>
<dbReference type="VEuPathDB" id="FungiDB:F503_05363"/>
<evidence type="ECO:0000313" key="3">
    <source>
        <dbReference type="Proteomes" id="UP000016923"/>
    </source>
</evidence>
<accession>S3CU85</accession>
<organism evidence="2 3">
    <name type="scientific">Ophiostoma piceae (strain UAMH 11346)</name>
    <name type="common">Sap stain fungus</name>
    <dbReference type="NCBI Taxonomy" id="1262450"/>
    <lineage>
        <taxon>Eukaryota</taxon>
        <taxon>Fungi</taxon>
        <taxon>Dikarya</taxon>
        <taxon>Ascomycota</taxon>
        <taxon>Pezizomycotina</taxon>
        <taxon>Sordariomycetes</taxon>
        <taxon>Sordariomycetidae</taxon>
        <taxon>Ophiostomatales</taxon>
        <taxon>Ophiostomataceae</taxon>
        <taxon>Ophiostoma</taxon>
    </lineage>
</organism>
<dbReference type="STRING" id="1262450.S3CU85"/>
<dbReference type="AlphaFoldDB" id="S3CU85"/>
<feature type="compositionally biased region" description="Low complexity" evidence="1">
    <location>
        <begin position="345"/>
        <end position="359"/>
    </location>
</feature>
<gene>
    <name evidence="2" type="ORF">F503_05363</name>
</gene>
<feature type="region of interest" description="Disordered" evidence="1">
    <location>
        <begin position="132"/>
        <end position="160"/>
    </location>
</feature>
<feature type="region of interest" description="Disordered" evidence="1">
    <location>
        <begin position="613"/>
        <end position="667"/>
    </location>
</feature>
<evidence type="ECO:0000313" key="2">
    <source>
        <dbReference type="EMBL" id="EPE10268.1"/>
    </source>
</evidence>
<sequence length="761" mass="81268">MAALVQTFPQQTGTVTMIQTRPASANDMLPAQSQSAYAVGQQPRSNFYGMPNNMGSAPVLYRSSTAPIQPYAFTSTPSLHATNGWQPQQQQQQYGQQHNSIRPAASTPALPRMQSFDVPANVNRNNRMPFNSSMANLPNGNPSAARYVGSRDDSSLPNGQGVGVRRVSATPRPQSAFLPGTAPTPQLSFTPAAPLHRHLVNEDAKRFRRRSMPTLNGAEFLTASVAQRPIRKAEEAQQLAARNTNIEKQATLQKPVVMHAKAGSSESVVSTRSNVSRPSSTSRNATVSGSTTSPLSVAAKSEQATDKTEEPLRLVNIPPRVSSSDTGLSTPKPSAAQSSDVGSLTPSGSTTSVTDSTTTPKPAVAPSHLESPAMRHLTAINQKGGKLRSKTSKLRRAFSFGSAAELRKATEEEAAAGAMPPPSKLQKGPTSQEAYDAEQDRIAQQQEEGGIGSSIYAGARIFSGSTDNLSISSTASSASIMIRKMGRGMKKSTRSLVGLFRPKSIIGVPGTDANRPETSGGSTPTISAAEATVSMVTVEAERERVNVHPDVHAQAAGGTNFPRLERNSVDASRDLGSERIGSSGAENPAQRMTVGEGDRERAEVLAAVRKGILKNTSGSSSPVRSPADIRTPPFELHNPPAISESPASSAPSTPNDEMQGHKRSGSVAIGGEDYFVSALRLRQDSKSGSSTPQGSMKRNATFSPRIIFHDTWPSQEYDRRGEIATCNRLTPMLAQQIKEELNSFKMEMEVHETSKIYTHFF</sequence>
<feature type="region of interest" description="Disordered" evidence="1">
    <location>
        <begin position="261"/>
        <end position="374"/>
    </location>
</feature>
<feature type="compositionally biased region" description="Low complexity" evidence="1">
    <location>
        <begin position="639"/>
        <end position="654"/>
    </location>
</feature>
<dbReference type="eggNOG" id="KOG4339">
    <property type="taxonomic scope" value="Eukaryota"/>
</dbReference>
<name>S3CU85_OPHP1</name>
<dbReference type="HOGENOM" id="CLU_011525_0_0_1"/>